<evidence type="ECO:0008006" key="3">
    <source>
        <dbReference type="Google" id="ProtNLM"/>
    </source>
</evidence>
<accession>A0A8S2AX67</accession>
<sequence>MDRDILAKIFEKLNVVDITMGASRVCVTWFLVAHQKSLWKTINLANSRLVDFKHPRVQNLRLDSQNVIEGLHNLRRVLFEITKFSGTVPTNLFFNFYSFIEDEDLIIASERMPNIRKLVLSQWCTIILVAMEISDGLKGLLENSPSTTNSTTCLPRNYIVQRYEQFASCKVMEKVDRSGEVSKWETLHRDILAIIFDKLDMMDITMGVSRVCTSWFLASHNKTLWHTVDLSKLQQLDFSYFVQYKDRVRPIIFYEHRVDEEVAEGLNLRSLYIKISNFFFDFSVLRLTLRDLLVEITKLSRMNPKNLFFHFNSYVQTEDLMFAAERMPNIEKLVLPVWCYKTEESFQFVFSRWKNLKTLIIAQDYQLRTGTFDFRTVGENCSNLTNFKYLGYLQNANVEKIVMYLPNLKRLSLRCSFIRTTGLISLITGLQNLTVLNLSHCIYLGMVPDTVPDDYFVQAPIQKLEKFITCTQDCRICKNQRRYSWSYLSEDWQNDEIKEFEF</sequence>
<keyword evidence="2" id="KW-1185">Reference proteome</keyword>
<dbReference type="SUPFAM" id="SSF81383">
    <property type="entry name" value="F-box domain"/>
    <property type="match status" value="2"/>
</dbReference>
<dbReference type="InterPro" id="IPR032675">
    <property type="entry name" value="LRR_dom_sf"/>
</dbReference>
<dbReference type="Proteomes" id="UP000682877">
    <property type="component" value="Chromosome 6"/>
</dbReference>
<dbReference type="AlphaFoldDB" id="A0A8S2AX67"/>
<proteinExistence type="predicted"/>
<dbReference type="InterPro" id="IPR036047">
    <property type="entry name" value="F-box-like_dom_sf"/>
</dbReference>
<dbReference type="PANTHER" id="PTHR38926:SF58">
    <property type="entry name" value="F-BOX DOMAIN-CONTAINING PROTEIN"/>
    <property type="match status" value="1"/>
</dbReference>
<reference evidence="1" key="1">
    <citation type="submission" date="2021-01" db="EMBL/GenBank/DDBJ databases">
        <authorList>
            <person name="Bezrukov I."/>
        </authorList>
    </citation>
    <scope>NUCLEOTIDE SEQUENCE</scope>
</reference>
<protein>
    <recommendedName>
        <fullName evidence="3">F-box domain-containing protein</fullName>
    </recommendedName>
</protein>
<evidence type="ECO:0000313" key="2">
    <source>
        <dbReference type="Proteomes" id="UP000682877"/>
    </source>
</evidence>
<dbReference type="SUPFAM" id="SSF52047">
    <property type="entry name" value="RNI-like"/>
    <property type="match status" value="1"/>
</dbReference>
<name>A0A8S2AX67_ARAAE</name>
<evidence type="ECO:0000313" key="1">
    <source>
        <dbReference type="EMBL" id="CAE6133275.1"/>
    </source>
</evidence>
<dbReference type="Gene3D" id="3.80.10.10">
    <property type="entry name" value="Ribonuclease Inhibitor"/>
    <property type="match status" value="2"/>
</dbReference>
<organism evidence="1 2">
    <name type="scientific">Arabidopsis arenosa</name>
    <name type="common">Sand rock-cress</name>
    <name type="synonym">Cardaminopsis arenosa</name>
    <dbReference type="NCBI Taxonomy" id="38785"/>
    <lineage>
        <taxon>Eukaryota</taxon>
        <taxon>Viridiplantae</taxon>
        <taxon>Streptophyta</taxon>
        <taxon>Embryophyta</taxon>
        <taxon>Tracheophyta</taxon>
        <taxon>Spermatophyta</taxon>
        <taxon>Magnoliopsida</taxon>
        <taxon>eudicotyledons</taxon>
        <taxon>Gunneridae</taxon>
        <taxon>Pentapetalae</taxon>
        <taxon>rosids</taxon>
        <taxon>malvids</taxon>
        <taxon>Brassicales</taxon>
        <taxon>Brassicaceae</taxon>
        <taxon>Camelineae</taxon>
        <taxon>Arabidopsis</taxon>
    </lineage>
</organism>
<dbReference type="EMBL" id="LR999456">
    <property type="protein sequence ID" value="CAE6133275.1"/>
    <property type="molecule type" value="Genomic_DNA"/>
</dbReference>
<gene>
    <name evidence="1" type="ORF">AARE701A_LOCUS16709</name>
</gene>
<dbReference type="PANTHER" id="PTHR38926">
    <property type="entry name" value="F-BOX DOMAIN CONTAINING PROTEIN, EXPRESSED"/>
    <property type="match status" value="1"/>
</dbReference>